<dbReference type="Pfam" id="PF00535">
    <property type="entry name" value="Glycos_transf_2"/>
    <property type="match status" value="1"/>
</dbReference>
<dbReference type="PANTHER" id="PTHR43630:SF1">
    <property type="entry name" value="POLY-BETA-1,6-N-ACETYL-D-GLUCOSAMINE SYNTHASE"/>
    <property type="match status" value="1"/>
</dbReference>
<comment type="caution">
    <text evidence="6">The sequence shown here is derived from an EMBL/GenBank/DDBJ whole genome shotgun (WGS) entry which is preliminary data.</text>
</comment>
<name>A0A1G2E0X3_9BACT</name>
<dbReference type="InterPro" id="IPR029044">
    <property type="entry name" value="Nucleotide-diphossugar_trans"/>
</dbReference>
<feature type="transmembrane region" description="Helical" evidence="4">
    <location>
        <begin position="291"/>
        <end position="314"/>
    </location>
</feature>
<reference evidence="6 7" key="1">
    <citation type="journal article" date="2016" name="Nat. Commun.">
        <title>Thousands of microbial genomes shed light on interconnected biogeochemical processes in an aquifer system.</title>
        <authorList>
            <person name="Anantharaman K."/>
            <person name="Brown C.T."/>
            <person name="Hug L.A."/>
            <person name="Sharon I."/>
            <person name="Castelle C.J."/>
            <person name="Probst A.J."/>
            <person name="Thomas B.C."/>
            <person name="Singh A."/>
            <person name="Wilkins M.J."/>
            <person name="Karaoz U."/>
            <person name="Brodie E.L."/>
            <person name="Williams K.H."/>
            <person name="Hubbard S.S."/>
            <person name="Banfield J.F."/>
        </authorList>
    </citation>
    <scope>NUCLEOTIDE SEQUENCE [LARGE SCALE GENOMIC DNA]</scope>
</reference>
<dbReference type="AlphaFoldDB" id="A0A1G2E0X3"/>
<dbReference type="GO" id="GO:0016757">
    <property type="term" value="F:glycosyltransferase activity"/>
    <property type="evidence" value="ECO:0007669"/>
    <property type="project" value="UniProtKB-KW"/>
</dbReference>
<protein>
    <recommendedName>
        <fullName evidence="5">Glycosyltransferase 2-like domain-containing protein</fullName>
    </recommendedName>
</protein>
<evidence type="ECO:0000256" key="2">
    <source>
        <dbReference type="ARBA" id="ARBA00022676"/>
    </source>
</evidence>
<dbReference type="CDD" id="cd06423">
    <property type="entry name" value="CESA_like"/>
    <property type="match status" value="1"/>
</dbReference>
<keyword evidence="3" id="KW-0808">Transferase</keyword>
<evidence type="ECO:0000256" key="1">
    <source>
        <dbReference type="ARBA" id="ARBA00006739"/>
    </source>
</evidence>
<keyword evidence="4" id="KW-0812">Transmembrane</keyword>
<gene>
    <name evidence="6" type="ORF">A2494_01355</name>
</gene>
<feature type="transmembrane region" description="Helical" evidence="4">
    <location>
        <begin position="378"/>
        <end position="399"/>
    </location>
</feature>
<proteinExistence type="inferred from homology"/>
<accession>A0A1G2E0X3</accession>
<evidence type="ECO:0000259" key="5">
    <source>
        <dbReference type="Pfam" id="PF00535"/>
    </source>
</evidence>
<evidence type="ECO:0000313" key="6">
    <source>
        <dbReference type="EMBL" id="OGZ19385.1"/>
    </source>
</evidence>
<keyword evidence="4" id="KW-0472">Membrane</keyword>
<dbReference type="EMBL" id="MHLU01000056">
    <property type="protein sequence ID" value="OGZ19385.1"/>
    <property type="molecule type" value="Genomic_DNA"/>
</dbReference>
<keyword evidence="2" id="KW-0328">Glycosyltransferase</keyword>
<sequence>MGELSTIFVYILLFLTLYFEVFLLVTYFEESENFTRTTLPERSKEKYPSVTIVVPAWNESATIEGTINSLLKLDYPKDLLQFYIIDDGSTDNTFEVARKFEVNPQVHVFTKENGGKHTALNFAIAHSTSELIGCLDADSFVDAKALKEIIPYFDNEVVMAVTPSVQIHKPDNILRKLQATEYMIGAFTRKVFSRINGLYVTPGPFSIYRKNIFEKIGGFIHAYGTEDMEMALRMQANRMKIENAHTAFVYTVAPRTPHALYKQRVRWVSGFLKNAFFSYRHMFLDKKYGNLGLLVLPFAFVSIFIAIFFSALYVKSLITLGYEKYIEYSAIGFHPGFHLPRFDWFSLDVEFRTLIIYILFFTTLFFVFIGIRMAKNRFILSLDMFYFLLLYGMIAPFWLVRSLYNLITAKEASWR</sequence>
<evidence type="ECO:0000313" key="7">
    <source>
        <dbReference type="Proteomes" id="UP000178106"/>
    </source>
</evidence>
<feature type="transmembrane region" description="Helical" evidence="4">
    <location>
        <begin position="6"/>
        <end position="28"/>
    </location>
</feature>
<evidence type="ECO:0000256" key="4">
    <source>
        <dbReference type="SAM" id="Phobius"/>
    </source>
</evidence>
<comment type="similarity">
    <text evidence="1">Belongs to the glycosyltransferase 2 family.</text>
</comment>
<dbReference type="PANTHER" id="PTHR43630">
    <property type="entry name" value="POLY-BETA-1,6-N-ACETYL-D-GLUCOSAMINE SYNTHASE"/>
    <property type="match status" value="1"/>
</dbReference>
<keyword evidence="4" id="KW-1133">Transmembrane helix</keyword>
<dbReference type="InterPro" id="IPR001173">
    <property type="entry name" value="Glyco_trans_2-like"/>
</dbReference>
<evidence type="ECO:0000256" key="3">
    <source>
        <dbReference type="ARBA" id="ARBA00022679"/>
    </source>
</evidence>
<organism evidence="6 7">
    <name type="scientific">Candidatus Lloydbacteria bacterium RIFOXYC12_FULL_46_25</name>
    <dbReference type="NCBI Taxonomy" id="1798670"/>
    <lineage>
        <taxon>Bacteria</taxon>
        <taxon>Candidatus Lloydiibacteriota</taxon>
    </lineage>
</organism>
<feature type="domain" description="Glycosyltransferase 2-like" evidence="5">
    <location>
        <begin position="51"/>
        <end position="217"/>
    </location>
</feature>
<dbReference type="Proteomes" id="UP000178106">
    <property type="component" value="Unassembled WGS sequence"/>
</dbReference>
<dbReference type="Gene3D" id="3.90.550.10">
    <property type="entry name" value="Spore Coat Polysaccharide Biosynthesis Protein SpsA, Chain A"/>
    <property type="match status" value="1"/>
</dbReference>
<dbReference type="SUPFAM" id="SSF53448">
    <property type="entry name" value="Nucleotide-diphospho-sugar transferases"/>
    <property type="match status" value="1"/>
</dbReference>
<feature type="transmembrane region" description="Helical" evidence="4">
    <location>
        <begin position="354"/>
        <end position="371"/>
    </location>
</feature>